<dbReference type="GO" id="GO:0008486">
    <property type="term" value="F:diphosphoinositol-polyphosphate diphosphatase activity"/>
    <property type="evidence" value="ECO:0007669"/>
    <property type="project" value="TreeGrafter"/>
</dbReference>
<dbReference type="GO" id="GO:1901909">
    <property type="term" value="P:diadenosine hexaphosphate catabolic process"/>
    <property type="evidence" value="ECO:0007669"/>
    <property type="project" value="TreeGrafter"/>
</dbReference>
<gene>
    <name evidence="6" type="ORF">ROSMUCSMR3_01560</name>
</gene>
<dbReference type="Gene3D" id="3.90.79.10">
    <property type="entry name" value="Nucleoside Triphosphate Pyrophosphohydrolase"/>
    <property type="match status" value="1"/>
</dbReference>
<keyword evidence="7" id="KW-1185">Reference proteome</keyword>
<dbReference type="GO" id="GO:0071543">
    <property type="term" value="P:diphosphoinositol polyphosphate metabolic process"/>
    <property type="evidence" value="ECO:0007669"/>
    <property type="project" value="TreeGrafter"/>
</dbReference>
<dbReference type="InterPro" id="IPR000086">
    <property type="entry name" value="NUDIX_hydrolase_dom"/>
</dbReference>
<dbReference type="GO" id="GO:0034431">
    <property type="term" value="F:bis(5'-adenosyl)-hexaphosphatase activity"/>
    <property type="evidence" value="ECO:0007669"/>
    <property type="project" value="TreeGrafter"/>
</dbReference>
<evidence type="ECO:0000313" key="7">
    <source>
        <dbReference type="Proteomes" id="UP000192273"/>
    </source>
</evidence>
<dbReference type="Pfam" id="PF00293">
    <property type="entry name" value="NUDIX"/>
    <property type="match status" value="1"/>
</dbReference>
<keyword evidence="4" id="KW-0460">Magnesium</keyword>
<name>A0A1V0RMN2_9RHOB</name>
<accession>A0A1V0RMN2</accession>
<dbReference type="GO" id="GO:0000298">
    <property type="term" value="F:endopolyphosphatase activity"/>
    <property type="evidence" value="ECO:0007669"/>
    <property type="project" value="TreeGrafter"/>
</dbReference>
<dbReference type="AlphaFoldDB" id="A0A1V0RMN2"/>
<comment type="cofactor">
    <cofactor evidence="1">
        <name>Mg(2+)</name>
        <dbReference type="ChEBI" id="CHEBI:18420"/>
    </cofactor>
</comment>
<dbReference type="PANTHER" id="PTHR12629:SF0">
    <property type="entry name" value="DIPHOSPHOINOSITOL-POLYPHOSPHATE DIPHOSPHATASE"/>
    <property type="match status" value="1"/>
</dbReference>
<evidence type="ECO:0000256" key="2">
    <source>
        <dbReference type="ARBA" id="ARBA00022723"/>
    </source>
</evidence>
<dbReference type="InterPro" id="IPR015797">
    <property type="entry name" value="NUDIX_hydrolase-like_dom_sf"/>
</dbReference>
<dbReference type="PANTHER" id="PTHR12629">
    <property type="entry name" value="DIPHOSPHOINOSITOL POLYPHOSPHATE PHOSPHOHYDROLASE"/>
    <property type="match status" value="1"/>
</dbReference>
<dbReference type="GO" id="GO:0005737">
    <property type="term" value="C:cytoplasm"/>
    <property type="evidence" value="ECO:0007669"/>
    <property type="project" value="TreeGrafter"/>
</dbReference>
<proteinExistence type="predicted"/>
<dbReference type="GO" id="GO:0034432">
    <property type="term" value="F:bis(5'-adenosyl)-pentaphosphatase activity"/>
    <property type="evidence" value="ECO:0007669"/>
    <property type="project" value="TreeGrafter"/>
</dbReference>
<dbReference type="KEGG" id="rmm:ROSMUCSMR3_01560"/>
<dbReference type="GO" id="GO:1901911">
    <property type="term" value="P:adenosine 5'-(hexahydrogen pentaphosphate) catabolic process"/>
    <property type="evidence" value="ECO:0007669"/>
    <property type="project" value="TreeGrafter"/>
</dbReference>
<dbReference type="OrthoDB" id="7066910at2"/>
<evidence type="ECO:0000256" key="1">
    <source>
        <dbReference type="ARBA" id="ARBA00001946"/>
    </source>
</evidence>
<sequence>MARAIYGTWIDLVCAFFKRPRRLQVAAVCYRETHGRKEVLLITSRGTGRWVIPKGWPVDGKDAPGAALQEAWEEAGVRSGCVSKEAVGLYCYEKELSTGLPVSVETLVFTIEVDQMDEDYPEAAERRLTWVSPGAAASMVQEPELQDILRRM</sequence>
<reference evidence="6 7" key="1">
    <citation type="submission" date="2017-03" db="EMBL/GenBank/DDBJ databases">
        <title>Genome Sequence of Roseovarius mucosus strain SMR3 Isolated from a culture of the Diatom Skeletonema marinoi.</title>
        <authorList>
            <person name="Topel M."/>
            <person name="Pinder M."/>
            <person name="Johansson O.N."/>
            <person name="Kourtchenko O."/>
            <person name="Godhe A."/>
            <person name="Clarke A.K."/>
        </authorList>
    </citation>
    <scope>NUCLEOTIDE SEQUENCE [LARGE SCALE GENOMIC DNA]</scope>
    <source>
        <strain evidence="6 7">SMR3</strain>
    </source>
</reference>
<organism evidence="6 7">
    <name type="scientific">Roseovarius mucosus</name>
    <dbReference type="NCBI Taxonomy" id="215743"/>
    <lineage>
        <taxon>Bacteria</taxon>
        <taxon>Pseudomonadati</taxon>
        <taxon>Pseudomonadota</taxon>
        <taxon>Alphaproteobacteria</taxon>
        <taxon>Rhodobacterales</taxon>
        <taxon>Roseobacteraceae</taxon>
        <taxon>Roseovarius</taxon>
    </lineage>
</organism>
<dbReference type="GO" id="GO:1901907">
    <property type="term" value="P:diadenosine pentaphosphate catabolic process"/>
    <property type="evidence" value="ECO:0007669"/>
    <property type="project" value="TreeGrafter"/>
</dbReference>
<dbReference type="GO" id="GO:0046872">
    <property type="term" value="F:metal ion binding"/>
    <property type="evidence" value="ECO:0007669"/>
    <property type="project" value="UniProtKB-KW"/>
</dbReference>
<evidence type="ECO:0000313" key="6">
    <source>
        <dbReference type="EMBL" id="ARE83044.1"/>
    </source>
</evidence>
<feature type="domain" description="Nudix hydrolase" evidence="5">
    <location>
        <begin position="20"/>
        <end position="152"/>
    </location>
</feature>
<keyword evidence="2" id="KW-0479">Metal-binding</keyword>
<dbReference type="SUPFAM" id="SSF55811">
    <property type="entry name" value="Nudix"/>
    <property type="match status" value="1"/>
</dbReference>
<protein>
    <submittedName>
        <fullName evidence="6">NUDIX domain protein</fullName>
    </submittedName>
</protein>
<dbReference type="Proteomes" id="UP000192273">
    <property type="component" value="Chromosome"/>
</dbReference>
<evidence type="ECO:0000256" key="3">
    <source>
        <dbReference type="ARBA" id="ARBA00022801"/>
    </source>
</evidence>
<dbReference type="RefSeq" id="WP_081506948.1">
    <property type="nucleotide sequence ID" value="NZ_CP020474.1"/>
</dbReference>
<keyword evidence="3" id="KW-0378">Hydrolase</keyword>
<dbReference type="CDD" id="cd04666">
    <property type="entry name" value="NUDIX_DIPP2_like_Nudt4"/>
    <property type="match status" value="1"/>
</dbReference>
<evidence type="ECO:0000256" key="4">
    <source>
        <dbReference type="ARBA" id="ARBA00022842"/>
    </source>
</evidence>
<dbReference type="PROSITE" id="PS51462">
    <property type="entry name" value="NUDIX"/>
    <property type="match status" value="1"/>
</dbReference>
<dbReference type="EMBL" id="CP020474">
    <property type="protein sequence ID" value="ARE83044.1"/>
    <property type="molecule type" value="Genomic_DNA"/>
</dbReference>
<dbReference type="InterPro" id="IPR047198">
    <property type="entry name" value="DDP-like_NUDIX"/>
</dbReference>
<evidence type="ECO:0000259" key="5">
    <source>
        <dbReference type="PROSITE" id="PS51462"/>
    </source>
</evidence>